<reference evidence="2" key="1">
    <citation type="submission" date="2023-04" db="EMBL/GenBank/DDBJ databases">
        <title>Comparative genomic analysis of Cohnella hashimotonis sp. nov., isolated from the International Space Station.</title>
        <authorList>
            <person name="Venkateswaran K."/>
            <person name="Simpson A."/>
        </authorList>
    </citation>
    <scope>NUCLEOTIDE SEQUENCE</scope>
    <source>
        <strain evidence="2">F6_2S_P_1</strain>
    </source>
</reference>
<feature type="domain" description="DUF3885" evidence="1">
    <location>
        <begin position="2"/>
        <end position="179"/>
    </location>
</feature>
<dbReference type="Proteomes" id="UP001161691">
    <property type="component" value="Unassembled WGS sequence"/>
</dbReference>
<comment type="caution">
    <text evidence="2">The sequence shown here is derived from an EMBL/GenBank/DDBJ whole genome shotgun (WGS) entry which is preliminary data.</text>
</comment>
<organism evidence="2 3">
    <name type="scientific">Cohnella hashimotonis</name>
    <dbReference type="NCBI Taxonomy" id="2826895"/>
    <lineage>
        <taxon>Bacteria</taxon>
        <taxon>Bacillati</taxon>
        <taxon>Bacillota</taxon>
        <taxon>Bacilli</taxon>
        <taxon>Bacillales</taxon>
        <taxon>Paenibacillaceae</taxon>
        <taxon>Cohnella</taxon>
    </lineage>
</organism>
<evidence type="ECO:0000313" key="2">
    <source>
        <dbReference type="EMBL" id="MDI4648068.1"/>
    </source>
</evidence>
<protein>
    <submittedName>
        <fullName evidence="2">DUF3885 domain-containing protein</fullName>
    </submittedName>
</protein>
<dbReference type="Pfam" id="PF13021">
    <property type="entry name" value="DUF3885"/>
    <property type="match status" value="1"/>
</dbReference>
<keyword evidence="3" id="KW-1185">Reference proteome</keyword>
<evidence type="ECO:0000259" key="1">
    <source>
        <dbReference type="Pfam" id="PF13021"/>
    </source>
</evidence>
<name>A0ABT6TPB7_9BACL</name>
<proteinExistence type="predicted"/>
<dbReference type="EMBL" id="JAGRPV010000001">
    <property type="protein sequence ID" value="MDI4648068.1"/>
    <property type="molecule type" value="Genomic_DNA"/>
</dbReference>
<dbReference type="RefSeq" id="WP_282910806.1">
    <property type="nucleotide sequence ID" value="NZ_JAGRPV010000001.1"/>
</dbReference>
<dbReference type="InterPro" id="IPR024976">
    <property type="entry name" value="DUF3885"/>
</dbReference>
<accession>A0ABT6TPB7</accession>
<evidence type="ECO:0000313" key="3">
    <source>
        <dbReference type="Proteomes" id="UP001161691"/>
    </source>
</evidence>
<sequence length="191" mass="22695">MEEKFSSKLKLESSLFYNAEYGIRFEVGNPDPSVSDEAYRAQVHHRAKTLFTDVHHADDDILMVVNHDSHRATKRTKLKAFDHAFYNSKVIRTLACVNLHKYDDDDDEWESYRYVLGCKRSELNYRKVLFAPNDIYFVNLSKNTIFHFYDSRGLDVAASSKEALRELYVKRNDWILRYDRKRIDSMFMEED</sequence>
<gene>
    <name evidence="2" type="ORF">KB449_24170</name>
</gene>